<protein>
    <submittedName>
        <fullName evidence="2">Uncharacterized protein</fullName>
    </submittedName>
</protein>
<dbReference type="HOGENOM" id="CLU_2922506_0_0_1"/>
<name>H1V009_COLHI</name>
<feature type="chain" id="PRO_5003555417" evidence="1">
    <location>
        <begin position="22"/>
        <end position="61"/>
    </location>
</feature>
<dbReference type="VEuPathDB" id="FungiDB:CH63R_04775"/>
<proteinExistence type="predicted"/>
<accession>H1V009</accession>
<evidence type="ECO:0000313" key="3">
    <source>
        <dbReference type="Proteomes" id="UP000007174"/>
    </source>
</evidence>
<evidence type="ECO:0000256" key="1">
    <source>
        <dbReference type="SAM" id="SignalP"/>
    </source>
</evidence>
<feature type="signal peptide" evidence="1">
    <location>
        <begin position="1"/>
        <end position="21"/>
    </location>
</feature>
<gene>
    <name evidence="2" type="ORF">CH063_05723</name>
</gene>
<keyword evidence="1" id="KW-0732">Signal</keyword>
<evidence type="ECO:0000313" key="2">
    <source>
        <dbReference type="EMBL" id="CCF33560.1"/>
    </source>
</evidence>
<dbReference type="AlphaFoldDB" id="H1V009"/>
<reference evidence="3" key="1">
    <citation type="journal article" date="2012" name="Nat. Genet.">
        <title>Lifestyle transitions in plant pathogenic Colletotrichum fungi deciphered by genome and transcriptome analyses.</title>
        <authorList>
            <person name="O'Connell R.J."/>
            <person name="Thon M.R."/>
            <person name="Hacquard S."/>
            <person name="Amyotte S.G."/>
            <person name="Kleemann J."/>
            <person name="Torres M.F."/>
            <person name="Damm U."/>
            <person name="Buiate E.A."/>
            <person name="Epstein L."/>
            <person name="Alkan N."/>
            <person name="Altmueller J."/>
            <person name="Alvarado-Balderrama L."/>
            <person name="Bauser C.A."/>
            <person name="Becker C."/>
            <person name="Birren B.W."/>
            <person name="Chen Z."/>
            <person name="Choi J."/>
            <person name="Crouch J.A."/>
            <person name="Duvick J.P."/>
            <person name="Farman M.A."/>
            <person name="Gan P."/>
            <person name="Heiman D."/>
            <person name="Henrissat B."/>
            <person name="Howard R.J."/>
            <person name="Kabbage M."/>
            <person name="Koch C."/>
            <person name="Kracher B."/>
            <person name="Kubo Y."/>
            <person name="Law A.D."/>
            <person name="Lebrun M.-H."/>
            <person name="Lee Y.-H."/>
            <person name="Miyara I."/>
            <person name="Moore N."/>
            <person name="Neumann U."/>
            <person name="Nordstroem K."/>
            <person name="Panaccione D.G."/>
            <person name="Panstruga R."/>
            <person name="Place M."/>
            <person name="Proctor R.H."/>
            <person name="Prusky D."/>
            <person name="Rech G."/>
            <person name="Reinhardt R."/>
            <person name="Rollins J.A."/>
            <person name="Rounsley S."/>
            <person name="Schardl C.L."/>
            <person name="Schwartz D.C."/>
            <person name="Shenoy N."/>
            <person name="Shirasu K."/>
            <person name="Sikhakolli U.R."/>
            <person name="Stueber K."/>
            <person name="Sukno S.A."/>
            <person name="Sweigard J.A."/>
            <person name="Takano Y."/>
            <person name="Takahara H."/>
            <person name="Trail F."/>
            <person name="van der Does H.C."/>
            <person name="Voll L.M."/>
            <person name="Will I."/>
            <person name="Young S."/>
            <person name="Zeng Q."/>
            <person name="Zhang J."/>
            <person name="Zhou S."/>
            <person name="Dickman M.B."/>
            <person name="Schulze-Lefert P."/>
            <person name="Ver Loren van Themaat E."/>
            <person name="Ma L.-J."/>
            <person name="Vaillancourt L.J."/>
        </authorList>
    </citation>
    <scope>NUCLEOTIDE SEQUENCE [LARGE SCALE GENOMIC DNA]</scope>
    <source>
        <strain evidence="3">IMI 349063</strain>
    </source>
</reference>
<dbReference type="EMBL" id="CACQ02000806">
    <property type="protein sequence ID" value="CCF33560.1"/>
    <property type="molecule type" value="Genomic_DNA"/>
</dbReference>
<sequence>MARSWKPVFWALFLLVQLGIASSVAEKLGFAGKAVADLSLEELDEQLQAERASQTRDTAEC</sequence>
<dbReference type="STRING" id="759273.H1V009"/>
<dbReference type="Proteomes" id="UP000007174">
    <property type="component" value="Unassembled WGS sequence"/>
</dbReference>
<organism evidence="2 3">
    <name type="scientific">Colletotrichum higginsianum (strain IMI 349063)</name>
    <name type="common">Crucifer anthracnose fungus</name>
    <dbReference type="NCBI Taxonomy" id="759273"/>
    <lineage>
        <taxon>Eukaryota</taxon>
        <taxon>Fungi</taxon>
        <taxon>Dikarya</taxon>
        <taxon>Ascomycota</taxon>
        <taxon>Pezizomycotina</taxon>
        <taxon>Sordariomycetes</taxon>
        <taxon>Hypocreomycetidae</taxon>
        <taxon>Glomerellales</taxon>
        <taxon>Glomerellaceae</taxon>
        <taxon>Colletotrichum</taxon>
        <taxon>Colletotrichum destructivum species complex</taxon>
    </lineage>
</organism>